<dbReference type="SUPFAM" id="SSF57184">
    <property type="entry name" value="Growth factor receptor domain"/>
    <property type="match status" value="1"/>
</dbReference>
<proteinExistence type="predicted"/>
<keyword evidence="4" id="KW-1185">Reference proteome</keyword>
<dbReference type="InterPro" id="IPR052071">
    <property type="entry name" value="SCUB_EGF-like_domain"/>
</dbReference>
<dbReference type="GO" id="GO:0005615">
    <property type="term" value="C:extracellular space"/>
    <property type="evidence" value="ECO:0007669"/>
    <property type="project" value="TreeGrafter"/>
</dbReference>
<feature type="compositionally biased region" description="Acidic residues" evidence="1">
    <location>
        <begin position="796"/>
        <end position="805"/>
    </location>
</feature>
<dbReference type="PANTHER" id="PTHR24046">
    <property type="entry name" value="SIGNAL PEPTIDE, CUB AND EGF-LIKE DOMAIN-CONTAINING"/>
    <property type="match status" value="1"/>
</dbReference>
<feature type="transmembrane region" description="Helical" evidence="2">
    <location>
        <begin position="453"/>
        <end position="476"/>
    </location>
</feature>
<name>A0A914Z296_9BILA</name>
<dbReference type="GO" id="GO:0009986">
    <property type="term" value="C:cell surface"/>
    <property type="evidence" value="ECO:0007669"/>
    <property type="project" value="TreeGrafter"/>
</dbReference>
<feature type="compositionally biased region" description="Low complexity" evidence="1">
    <location>
        <begin position="718"/>
        <end position="732"/>
    </location>
</feature>
<evidence type="ECO:0000259" key="3">
    <source>
        <dbReference type="Pfam" id="PF07699"/>
    </source>
</evidence>
<evidence type="ECO:0000256" key="1">
    <source>
        <dbReference type="SAM" id="MobiDB-lite"/>
    </source>
</evidence>
<evidence type="ECO:0000313" key="4">
    <source>
        <dbReference type="Proteomes" id="UP000887577"/>
    </source>
</evidence>
<sequence length="805" mass="90008">MNTSDQIRYISAVECVSDEYVIAKDYSPFYVCDIMGQWQRYAAALQSEFNVPQCVKSVEGQQILNGTLTIVDNANTCDNLITEIKNTINKTEVCKKGCEIEVKSCQQRFKRATDVSIQFFVSTNTSRIAVKPNVVKALENHFQGSKAEVINSEIVCINNRDEFPVKVENEINAVCSTVPMGSYWNNKLEDCRKNTYKNFTGPCSSAEECCIECPEGEVTAMHGSLSIKDCYKNCSIGKFYNEDRKDCQMCPKGTYQGFPGMRYCDRCAKSTTTKQTGSISSEECAKCEPGKEIGIDGDCLECPVGTYRNETADSCIPCGKGLTTGRLGSSSESHCNVVSCVPGSQIRNHSMTIIEELIFAKTGCQYCLPGTYQNGFNQSTCHPCGDGLTTLVRNISAFSLCVPITDITCSSSTDCEKFGKDYECICTHPNNNNFCSYKCGLRIATPVNEESQLWWISLLIAFFVLLLVIVIVLIVWRKHMLNCCCSLIPSWLLNFFPEKLKTGMPGMRVSTLRRSRPSSMVSIPDDMMEINEEAKEPENISLPRLALQKPSAKSISNHSEQEEETCLDNHTLNDIRNGLRDFSNEPSPHLHNGHENISSIRQRLSSPKTAEVGLRVQTSHHSLQNQNNVEHVKKENGHSIKTSSYSKQGVQNSSYSINMSQNIKSNSDNKEVITGPPVLKWLQDKLMHDSQRLTDQSHTIQTDQQTNLDALSSPDWTSFNQFQSSRRSSSSNSDEHNNPANQFKSFESNNKSNMDEYFNKASAFSRSSITSAHRTGSFYTRNTRVQPYTSPNLNSVDDDPDAFFS</sequence>
<organism evidence="4 5">
    <name type="scientific">Panagrolaimus superbus</name>
    <dbReference type="NCBI Taxonomy" id="310955"/>
    <lineage>
        <taxon>Eukaryota</taxon>
        <taxon>Metazoa</taxon>
        <taxon>Ecdysozoa</taxon>
        <taxon>Nematoda</taxon>
        <taxon>Chromadorea</taxon>
        <taxon>Rhabditida</taxon>
        <taxon>Tylenchina</taxon>
        <taxon>Panagrolaimomorpha</taxon>
        <taxon>Panagrolaimoidea</taxon>
        <taxon>Panagrolaimidae</taxon>
        <taxon>Panagrolaimus</taxon>
    </lineage>
</organism>
<dbReference type="AlphaFoldDB" id="A0A914Z296"/>
<feature type="compositionally biased region" description="Polar residues" evidence="1">
    <location>
        <begin position="782"/>
        <end position="795"/>
    </location>
</feature>
<keyword evidence="2" id="KW-0472">Membrane</keyword>
<reference evidence="5" key="1">
    <citation type="submission" date="2022-11" db="UniProtKB">
        <authorList>
            <consortium name="WormBaseParasite"/>
        </authorList>
    </citation>
    <scope>IDENTIFICATION</scope>
</reference>
<evidence type="ECO:0000313" key="5">
    <source>
        <dbReference type="WBParaSite" id="PSU_v2.g6483.t1"/>
    </source>
</evidence>
<keyword evidence="2" id="KW-0812">Transmembrane</keyword>
<feature type="region of interest" description="Disordered" evidence="1">
    <location>
        <begin position="692"/>
        <end position="749"/>
    </location>
</feature>
<feature type="region of interest" description="Disordered" evidence="1">
    <location>
        <begin position="782"/>
        <end position="805"/>
    </location>
</feature>
<evidence type="ECO:0000256" key="2">
    <source>
        <dbReference type="SAM" id="Phobius"/>
    </source>
</evidence>
<dbReference type="PANTHER" id="PTHR24046:SF5">
    <property type="entry name" value="EGF-LIKE DOMAIN-CONTAINING PROTEIN"/>
    <property type="match status" value="1"/>
</dbReference>
<dbReference type="Proteomes" id="UP000887577">
    <property type="component" value="Unplaced"/>
</dbReference>
<keyword evidence="2" id="KW-1133">Transmembrane helix</keyword>
<feature type="domain" description="Tyrosine-protein kinase ephrin type A/B receptor-like" evidence="3">
    <location>
        <begin position="298"/>
        <end position="335"/>
    </location>
</feature>
<dbReference type="InterPro" id="IPR011641">
    <property type="entry name" value="Tyr-kin_ephrin_A/B_rcpt-like"/>
</dbReference>
<dbReference type="SMART" id="SM01411">
    <property type="entry name" value="Ephrin_rec_like"/>
    <property type="match status" value="4"/>
</dbReference>
<dbReference type="Pfam" id="PF07699">
    <property type="entry name" value="Ephrin_rec_like"/>
    <property type="match status" value="2"/>
</dbReference>
<feature type="compositionally biased region" description="Polar residues" evidence="1">
    <location>
        <begin position="738"/>
        <end position="749"/>
    </location>
</feature>
<feature type="compositionally biased region" description="Polar residues" evidence="1">
    <location>
        <begin position="693"/>
        <end position="717"/>
    </location>
</feature>
<dbReference type="GO" id="GO:0007165">
    <property type="term" value="P:signal transduction"/>
    <property type="evidence" value="ECO:0007669"/>
    <property type="project" value="TreeGrafter"/>
</dbReference>
<feature type="domain" description="Tyrosine-protein kinase ephrin type A/B receptor-like" evidence="3">
    <location>
        <begin position="237"/>
        <end position="284"/>
    </location>
</feature>
<dbReference type="WBParaSite" id="PSU_v2.g6483.t1">
    <property type="protein sequence ID" value="PSU_v2.g6483.t1"/>
    <property type="gene ID" value="PSU_v2.g6483"/>
</dbReference>
<dbReference type="InterPro" id="IPR009030">
    <property type="entry name" value="Growth_fac_rcpt_cys_sf"/>
</dbReference>
<dbReference type="Gene3D" id="2.10.50.10">
    <property type="entry name" value="Tumor Necrosis Factor Receptor, subunit A, domain 2"/>
    <property type="match status" value="2"/>
</dbReference>
<protein>
    <submittedName>
        <fullName evidence="5">Tyrosine-protein kinase ephrin type A/B receptor-like domain-containing protein</fullName>
    </submittedName>
</protein>
<accession>A0A914Z296</accession>